<keyword evidence="7" id="KW-0548">Nucleotidyltransferase</keyword>
<dbReference type="Pfam" id="PF00072">
    <property type="entry name" value="Response_reg"/>
    <property type="match status" value="1"/>
</dbReference>
<evidence type="ECO:0000256" key="2">
    <source>
        <dbReference type="ARBA" id="ARBA00024867"/>
    </source>
</evidence>
<dbReference type="InterPro" id="IPR003607">
    <property type="entry name" value="HD/PDEase_dom"/>
</dbReference>
<evidence type="ECO:0000259" key="6">
    <source>
        <dbReference type="PROSITE" id="PS51832"/>
    </source>
</evidence>
<organism evidence="7 8">
    <name type="scientific">Fusicatenibacter saccharivorans</name>
    <dbReference type="NCBI Taxonomy" id="1150298"/>
    <lineage>
        <taxon>Bacteria</taxon>
        <taxon>Bacillati</taxon>
        <taxon>Bacillota</taxon>
        <taxon>Clostridia</taxon>
        <taxon>Lachnospirales</taxon>
        <taxon>Lachnospiraceae</taxon>
        <taxon>Fusicatenibacter</taxon>
    </lineage>
</organism>
<dbReference type="CDD" id="cd01949">
    <property type="entry name" value="GGDEF"/>
    <property type="match status" value="1"/>
</dbReference>
<keyword evidence="3" id="KW-0597">Phosphoprotein</keyword>
<comment type="function">
    <text evidence="2">May play the central regulatory role in sporulation. It may be an element of the effector pathway responsible for the activation of sporulation genes in response to nutritional stress. Spo0A may act in concert with spo0H (a sigma factor) to control the expression of some genes that are critical to the sporulation process.</text>
</comment>
<dbReference type="GO" id="GO:0000160">
    <property type="term" value="P:phosphorelay signal transduction system"/>
    <property type="evidence" value="ECO:0007669"/>
    <property type="project" value="InterPro"/>
</dbReference>
<dbReference type="AlphaFoldDB" id="A0AAE3EZ36"/>
<dbReference type="PROSITE" id="PS50110">
    <property type="entry name" value="RESPONSE_REGULATORY"/>
    <property type="match status" value="1"/>
</dbReference>
<evidence type="ECO:0000313" key="7">
    <source>
        <dbReference type="EMBL" id="MCG4764665.1"/>
    </source>
</evidence>
<gene>
    <name evidence="7" type="ORF">L0N21_03905</name>
</gene>
<dbReference type="Pfam" id="PF00990">
    <property type="entry name" value="GGDEF"/>
    <property type="match status" value="1"/>
</dbReference>
<protein>
    <recommendedName>
        <fullName evidence="1">Stage 0 sporulation protein A homolog</fullName>
    </recommendedName>
</protein>
<dbReference type="NCBIfam" id="TIGR00254">
    <property type="entry name" value="GGDEF"/>
    <property type="match status" value="1"/>
</dbReference>
<dbReference type="Gene3D" id="3.30.70.270">
    <property type="match status" value="1"/>
</dbReference>
<dbReference type="PROSITE" id="PS51832">
    <property type="entry name" value="HD_GYP"/>
    <property type="match status" value="1"/>
</dbReference>
<dbReference type="InterPro" id="IPR052020">
    <property type="entry name" value="Cyclic_di-GMP/3'3'-cGAMP_PDE"/>
</dbReference>
<dbReference type="Pfam" id="PF13487">
    <property type="entry name" value="HD_5"/>
    <property type="match status" value="1"/>
</dbReference>
<dbReference type="InterPro" id="IPR043128">
    <property type="entry name" value="Rev_trsase/Diguanyl_cyclase"/>
</dbReference>
<evidence type="ECO:0000259" key="5">
    <source>
        <dbReference type="PROSITE" id="PS50887"/>
    </source>
</evidence>
<evidence type="ECO:0000256" key="1">
    <source>
        <dbReference type="ARBA" id="ARBA00018672"/>
    </source>
</evidence>
<dbReference type="SUPFAM" id="SSF109604">
    <property type="entry name" value="HD-domain/PDEase-like"/>
    <property type="match status" value="1"/>
</dbReference>
<reference evidence="7" key="1">
    <citation type="submission" date="2022-01" db="EMBL/GenBank/DDBJ databases">
        <title>Collection of gut derived symbiotic bacterial strains cultured from healthy donors.</title>
        <authorList>
            <person name="Lin H."/>
            <person name="Kohout C."/>
            <person name="Waligurski E."/>
            <person name="Pamer E.G."/>
        </authorList>
    </citation>
    <scope>NUCLEOTIDE SEQUENCE</scope>
    <source>
        <strain evidence="7">DFI.5.49</strain>
    </source>
</reference>
<dbReference type="InterPro" id="IPR000160">
    <property type="entry name" value="GGDEF_dom"/>
</dbReference>
<dbReference type="EMBL" id="JAKNFS010000004">
    <property type="protein sequence ID" value="MCG4764665.1"/>
    <property type="molecule type" value="Genomic_DNA"/>
</dbReference>
<sequence length="693" mass="79771">MTQEQADSLVEHLKNIFMYVRVLRPDEIGDFIIDEENGKLCECYTVWNKAMPCLNCISEKALREKSQKSKLECIASNVYQVIARYVEIEGEPCVIEMINRLDDETLMDSEGRQNLVSKLNSYSEELYRDALTGVFNRRYFEDQIRDASFCCGVAMIDLDDFKLYNDTYGHNAGDMALDTIVKTVNRCTRRTDRLIRLGGDEFLLVLPEMDEENFVQKLKQIQSQIHEAQVPGYSKMRLSVSVGGVLTRDETIGEAAMRADQLMYLAKQRKNMVVTEKDQILGCQDDVVRQENRREKQRILIVDDSEMNRIILSEILQDEYDIIEASTGEECLRLLEEYGTGLALILLDIVMPGMDGFGVLDYMNRNHWIEEVPVIMISSEDSTAFVRRAYEQGVSDYISRPFDAKVVYQRVFNTIKLYAKQRRLVTLVTEQIYEKEKNNQMMISILSHIMEFRNGESGLHVHHINVLTSMLLERLVQKTDRYHLSWSDQLMITTASALHDIGKMGIDENILNKPGRLTKEEFEEMKKHTLIGASMLKSLELYQDEKLVQIAYQICRWHHERYDGKGYPDGLKGEEIPIAAQVVSIADVYDALTSERVYKSAYTHEKAIEMILNGECGTFSPLMLECLLDIKDAICEELNTISEEKQTSIQIEKLKKNLKSGGAELSFLNSDEKLSTEDAWENRYHADSKDDLK</sequence>
<dbReference type="Gene3D" id="1.10.3210.10">
    <property type="entry name" value="Hypothetical protein af1432"/>
    <property type="match status" value="1"/>
</dbReference>
<dbReference type="SMART" id="SM00267">
    <property type="entry name" value="GGDEF"/>
    <property type="match status" value="1"/>
</dbReference>
<comment type="caution">
    <text evidence="7">The sequence shown here is derived from an EMBL/GenBank/DDBJ whole genome shotgun (WGS) entry which is preliminary data.</text>
</comment>
<dbReference type="PROSITE" id="PS50887">
    <property type="entry name" value="GGDEF"/>
    <property type="match status" value="1"/>
</dbReference>
<proteinExistence type="predicted"/>
<dbReference type="SMART" id="SM00448">
    <property type="entry name" value="REC"/>
    <property type="match status" value="1"/>
</dbReference>
<dbReference type="CDD" id="cd00077">
    <property type="entry name" value="HDc"/>
    <property type="match status" value="1"/>
</dbReference>
<dbReference type="InterPro" id="IPR029787">
    <property type="entry name" value="Nucleotide_cyclase"/>
</dbReference>
<dbReference type="InterPro" id="IPR037522">
    <property type="entry name" value="HD_GYP_dom"/>
</dbReference>
<dbReference type="PANTHER" id="PTHR45228">
    <property type="entry name" value="CYCLIC DI-GMP PHOSPHODIESTERASE TM_0186-RELATED"/>
    <property type="match status" value="1"/>
</dbReference>
<dbReference type="SUPFAM" id="SSF55073">
    <property type="entry name" value="Nucleotide cyclase"/>
    <property type="match status" value="1"/>
</dbReference>
<feature type="domain" description="HD-GYP" evidence="6">
    <location>
        <begin position="435"/>
        <end position="643"/>
    </location>
</feature>
<dbReference type="SUPFAM" id="SSF52172">
    <property type="entry name" value="CheY-like"/>
    <property type="match status" value="1"/>
</dbReference>
<dbReference type="GO" id="GO:0016779">
    <property type="term" value="F:nucleotidyltransferase activity"/>
    <property type="evidence" value="ECO:0007669"/>
    <property type="project" value="UniProtKB-KW"/>
</dbReference>
<dbReference type="InterPro" id="IPR001789">
    <property type="entry name" value="Sig_transdc_resp-reg_receiver"/>
</dbReference>
<evidence type="ECO:0000313" key="8">
    <source>
        <dbReference type="Proteomes" id="UP001199915"/>
    </source>
</evidence>
<keyword evidence="7" id="KW-0808">Transferase</keyword>
<feature type="domain" description="GGDEF" evidence="5">
    <location>
        <begin position="149"/>
        <end position="278"/>
    </location>
</feature>
<accession>A0AAE3EZ36</accession>
<dbReference type="Gene3D" id="3.40.50.2300">
    <property type="match status" value="1"/>
</dbReference>
<feature type="modified residue" description="4-aspartylphosphate" evidence="3">
    <location>
        <position position="348"/>
    </location>
</feature>
<name>A0AAE3EZ36_9FIRM</name>
<evidence type="ECO:0000259" key="4">
    <source>
        <dbReference type="PROSITE" id="PS50110"/>
    </source>
</evidence>
<evidence type="ECO:0000256" key="3">
    <source>
        <dbReference type="PROSITE-ProRule" id="PRU00169"/>
    </source>
</evidence>
<feature type="domain" description="Response regulatory" evidence="4">
    <location>
        <begin position="298"/>
        <end position="415"/>
    </location>
</feature>
<dbReference type="Proteomes" id="UP001199915">
    <property type="component" value="Unassembled WGS sequence"/>
</dbReference>
<dbReference type="InterPro" id="IPR011006">
    <property type="entry name" value="CheY-like_superfamily"/>
</dbReference>